<keyword evidence="3" id="KW-0131">Cell cycle</keyword>
<dbReference type="GO" id="GO:0051301">
    <property type="term" value="P:cell division"/>
    <property type="evidence" value="ECO:0007669"/>
    <property type="project" value="UniProtKB-KW"/>
</dbReference>
<keyword evidence="4" id="KW-1185">Reference proteome</keyword>
<evidence type="ECO:0000256" key="2">
    <source>
        <dbReference type="SAM" id="Phobius"/>
    </source>
</evidence>
<dbReference type="InterPro" id="IPR007060">
    <property type="entry name" value="FtsL/DivIC"/>
</dbReference>
<accession>A0A1G8W2T2</accession>
<dbReference type="RefSeq" id="WP_093194671.1">
    <property type="nucleotide sequence ID" value="NZ_FNEV01000012.1"/>
</dbReference>
<keyword evidence="2" id="KW-0812">Transmembrane</keyword>
<reference evidence="4" key="1">
    <citation type="submission" date="2016-10" db="EMBL/GenBank/DDBJ databases">
        <authorList>
            <person name="Varghese N."/>
            <person name="Submissions S."/>
        </authorList>
    </citation>
    <scope>NUCLEOTIDE SEQUENCE [LARGE SCALE GENOMIC DNA]</scope>
    <source>
        <strain evidence="4">DSM 4771</strain>
    </source>
</reference>
<keyword evidence="2" id="KW-1133">Transmembrane helix</keyword>
<dbReference type="AlphaFoldDB" id="A0A1G8W2T2"/>
<keyword evidence="2" id="KW-0472">Membrane</keyword>
<dbReference type="Proteomes" id="UP000199225">
    <property type="component" value="Unassembled WGS sequence"/>
</dbReference>
<dbReference type="InterPro" id="IPR039076">
    <property type="entry name" value="DivIC"/>
</dbReference>
<evidence type="ECO:0000256" key="1">
    <source>
        <dbReference type="SAM" id="Coils"/>
    </source>
</evidence>
<proteinExistence type="predicted"/>
<dbReference type="STRING" id="86666.SAMN04490247_3007"/>
<dbReference type="PANTHER" id="PTHR40027:SF1">
    <property type="entry name" value="CELL DIVISION PROTEIN DIVIC"/>
    <property type="match status" value="1"/>
</dbReference>
<evidence type="ECO:0000313" key="4">
    <source>
        <dbReference type="Proteomes" id="UP000199225"/>
    </source>
</evidence>
<name>A0A1G8W2T2_9BACI</name>
<dbReference type="Pfam" id="PF04977">
    <property type="entry name" value="DivIC"/>
    <property type="match status" value="1"/>
</dbReference>
<protein>
    <submittedName>
        <fullName evidence="3">Cell division protein DivIC</fullName>
    </submittedName>
</protein>
<sequence>MNEKKSVTRLDSTYMDQYDAHVERQGRKKKRLLRRLALFALLTLIVTSSLAIYHVQQRMVYAEKKEEYEQLQEEMGSLKESEENLREEIELLNEEEYVLEIARSNYFFSKEGEIIFKLPNEEPSY</sequence>
<gene>
    <name evidence="3" type="ORF">SAMN04490247_3007</name>
</gene>
<dbReference type="EMBL" id="FNEV01000012">
    <property type="protein sequence ID" value="SDJ72612.1"/>
    <property type="molecule type" value="Genomic_DNA"/>
</dbReference>
<keyword evidence="1" id="KW-0175">Coiled coil</keyword>
<keyword evidence="3" id="KW-0132">Cell division</keyword>
<feature type="coiled-coil region" evidence="1">
    <location>
        <begin position="54"/>
        <end position="98"/>
    </location>
</feature>
<organism evidence="3 4">
    <name type="scientific">Salimicrobium halophilum</name>
    <dbReference type="NCBI Taxonomy" id="86666"/>
    <lineage>
        <taxon>Bacteria</taxon>
        <taxon>Bacillati</taxon>
        <taxon>Bacillota</taxon>
        <taxon>Bacilli</taxon>
        <taxon>Bacillales</taxon>
        <taxon>Bacillaceae</taxon>
        <taxon>Salimicrobium</taxon>
    </lineage>
</organism>
<dbReference type="PANTHER" id="PTHR40027">
    <property type="entry name" value="CELL DIVISION PROTEIN DIVIC"/>
    <property type="match status" value="1"/>
</dbReference>
<feature type="transmembrane region" description="Helical" evidence="2">
    <location>
        <begin position="36"/>
        <end position="55"/>
    </location>
</feature>
<evidence type="ECO:0000313" key="3">
    <source>
        <dbReference type="EMBL" id="SDJ72612.1"/>
    </source>
</evidence>